<sequence length="215" mass="22323">MRSNRSRERGRRAVSTVILVAVVPLLGGCGIRGTDVIEAGGPATVEAFYNREDDMMLFFRAPDGAVRPVIRTVRPAAQFGEEYTGPVDPGLIPTEKVVAALLAGPGQPDRAAGLTTALPAARPDGEVGVTFLGTDRVVVRLPIALKGLDATAIDQLSCTIAFSRDPAGRFVVELEGQDGTSRSSTCPLASVVFTDSGTLGNAPTRTPDPAGATPP</sequence>
<dbReference type="PROSITE" id="PS51257">
    <property type="entry name" value="PROKAR_LIPOPROTEIN"/>
    <property type="match status" value="1"/>
</dbReference>
<keyword evidence="2" id="KW-1185">Reference proteome</keyword>
<dbReference type="PATRIC" id="fig|518642.7.peg.4235"/>
<protein>
    <recommendedName>
        <fullName evidence="3">GerMN domain-containing protein</fullName>
    </recommendedName>
</protein>
<reference evidence="1 2" key="1">
    <citation type="journal article" date="2016" name="Front. Microbiol.">
        <title>Comparative Genomics Analysis of Streptomyces Species Reveals Their Adaptation to the Marine Environment and Their Diversity at the Genomic Level.</title>
        <authorList>
            <person name="Tian X."/>
            <person name="Zhang Z."/>
            <person name="Yang T."/>
            <person name="Chen M."/>
            <person name="Li J."/>
            <person name="Chen F."/>
            <person name="Yang J."/>
            <person name="Li W."/>
            <person name="Zhang B."/>
            <person name="Zhang Z."/>
            <person name="Wu J."/>
            <person name="Zhang C."/>
            <person name="Long L."/>
            <person name="Xiao J."/>
        </authorList>
    </citation>
    <scope>NUCLEOTIDE SEQUENCE [LARGE SCALE GENOMIC DNA]</scope>
    <source>
        <strain evidence="1 2">SCSIO M10372</strain>
    </source>
</reference>
<gene>
    <name evidence="1" type="ORF">AN221_35205</name>
</gene>
<accession>A0A1E7LIN0</accession>
<comment type="caution">
    <text evidence="1">The sequence shown here is derived from an EMBL/GenBank/DDBJ whole genome shotgun (WGS) entry which is preliminary data.</text>
</comment>
<dbReference type="AlphaFoldDB" id="A0A1E7LIN0"/>
<proteinExistence type="predicted"/>
<organism evidence="1 2">
    <name type="scientific">Streptomyces nanshensis</name>
    <dbReference type="NCBI Taxonomy" id="518642"/>
    <lineage>
        <taxon>Bacteria</taxon>
        <taxon>Bacillati</taxon>
        <taxon>Actinomycetota</taxon>
        <taxon>Actinomycetes</taxon>
        <taxon>Kitasatosporales</taxon>
        <taxon>Streptomycetaceae</taxon>
        <taxon>Streptomyces</taxon>
    </lineage>
</organism>
<dbReference type="EMBL" id="LJGZ01000105">
    <property type="protein sequence ID" value="OEV16046.1"/>
    <property type="molecule type" value="Genomic_DNA"/>
</dbReference>
<dbReference type="RefSeq" id="WP_070204263.1">
    <property type="nucleotide sequence ID" value="NZ_LJGZ01000105.1"/>
</dbReference>
<evidence type="ECO:0000313" key="1">
    <source>
        <dbReference type="EMBL" id="OEV16046.1"/>
    </source>
</evidence>
<evidence type="ECO:0008006" key="3">
    <source>
        <dbReference type="Google" id="ProtNLM"/>
    </source>
</evidence>
<dbReference type="OrthoDB" id="4335951at2"/>
<evidence type="ECO:0000313" key="2">
    <source>
        <dbReference type="Proteomes" id="UP000175971"/>
    </source>
</evidence>
<dbReference type="Proteomes" id="UP000175971">
    <property type="component" value="Unassembled WGS sequence"/>
</dbReference>
<name>A0A1E7LIN0_9ACTN</name>